<keyword evidence="5 6" id="KW-0012">Acyltransferase</keyword>
<dbReference type="NCBIfam" id="TIGR01349">
    <property type="entry name" value="PDHac_trf_mito"/>
    <property type="match status" value="1"/>
</dbReference>
<feature type="domain" description="Peripheral subunit-binding (PSBD)" evidence="9">
    <location>
        <begin position="288"/>
        <end position="325"/>
    </location>
</feature>
<comment type="catalytic activity">
    <reaction evidence="6">
        <text>N(6)-[(R)-dihydrolipoyl]-L-lysyl-[protein] + acetyl-CoA = N(6)-[(R)-S(8)-acetyldihydrolipoyl]-L-lysyl-[protein] + CoA</text>
        <dbReference type="Rhea" id="RHEA:17017"/>
        <dbReference type="Rhea" id="RHEA-COMP:10475"/>
        <dbReference type="Rhea" id="RHEA-COMP:10478"/>
        <dbReference type="ChEBI" id="CHEBI:57287"/>
        <dbReference type="ChEBI" id="CHEBI:57288"/>
        <dbReference type="ChEBI" id="CHEBI:83100"/>
        <dbReference type="ChEBI" id="CHEBI:83111"/>
        <dbReference type="EC" id="2.3.1.12"/>
    </reaction>
</comment>
<gene>
    <name evidence="10" type="primary">Mo05380</name>
    <name evidence="10" type="ORF">E5Q_05380</name>
</gene>
<comment type="cofactor">
    <cofactor evidence="6">
        <name>(R)-lipoate</name>
        <dbReference type="ChEBI" id="CHEBI:83088"/>
    </cofactor>
    <text evidence="6">Binds 1 lipoyl cofactor covalently.</text>
</comment>
<dbReference type="Gene3D" id="2.40.50.100">
    <property type="match status" value="1"/>
</dbReference>
<feature type="domain" description="Lipoyl-binding" evidence="8">
    <location>
        <begin position="128"/>
        <end position="204"/>
    </location>
</feature>
<dbReference type="Pfam" id="PF02817">
    <property type="entry name" value="E3_binding"/>
    <property type="match status" value="1"/>
</dbReference>
<dbReference type="InterPro" id="IPR045257">
    <property type="entry name" value="E2/Pdx1"/>
</dbReference>
<keyword evidence="3 6" id="KW-0450">Lipoyl</keyword>
<accession>G7E782</accession>
<dbReference type="InterPro" id="IPR001078">
    <property type="entry name" value="2-oxoacid_DH_actylTfrase"/>
</dbReference>
<feature type="region of interest" description="Disordered" evidence="7">
    <location>
        <begin position="211"/>
        <end position="290"/>
    </location>
</feature>
<evidence type="ECO:0000256" key="1">
    <source>
        <dbReference type="ARBA" id="ARBA00007317"/>
    </source>
</evidence>
<dbReference type="Gene3D" id="4.10.320.10">
    <property type="entry name" value="E3-binding domain"/>
    <property type="match status" value="1"/>
</dbReference>
<dbReference type="GO" id="GO:0005739">
    <property type="term" value="C:mitochondrion"/>
    <property type="evidence" value="ECO:0007669"/>
    <property type="project" value="UniProtKB-SubCell"/>
</dbReference>
<dbReference type="HOGENOM" id="CLU_016733_10_2_1"/>
<sequence length="596" mass="63176">MNLPALCAYVVKCFPSPNLLRGGVSHWPPYFCLERATSRGIMLGVSARHAARPPRASSSRLRAVCGVASSAGPLSSTTALCSQRGLSCSSAHARPAPSSVWRSSTQSRLKGPSPSARTLHTTSRCDALSKFTMPAMSPTMTEGGIASWKKKEGESFAPGDVLLEIETDKATMDVEAQDEGVVAKIVVGDGSKAVQVGKVIAVMAEDADDIEQDKVDKLASEAESEEPKKEEPKQESKEDEAPKKEEAPAEQKEKPKDDAEPDTKSSKKQDKSTETKQKEPSVPRSSIYATPAAKRLALDKGVPLSKVKGTGPNSIIVVSDVEGYKSDGPVASSGPSPAVPTQQIGAKADAGALPAYTDTPVSGMRRTIANRLTESKRDTPHYYLTAEINADRLLKLREVFNKASQSASEKSPSDGVKAGTKLSVNDFVLKAASIALQDVPEANAGWHGDFVRQYHKADISMAVATPTGLITPIVKDVGSKGLASISAEAKALAARARDGKLQSHEYQGGSFTVSNLGMLGISHFTAIINPPQSCILAIGATEQKLVLDPSSEKGFKAINVIKVTLSCDHRVVDGAVGARWMKAFSTALENPLTFML</sequence>
<organism evidence="10 11">
    <name type="scientific">Mixia osmundae (strain CBS 9802 / IAM 14324 / JCM 22182 / KY 12970)</name>
    <dbReference type="NCBI Taxonomy" id="764103"/>
    <lineage>
        <taxon>Eukaryota</taxon>
        <taxon>Fungi</taxon>
        <taxon>Dikarya</taxon>
        <taxon>Basidiomycota</taxon>
        <taxon>Pucciniomycotina</taxon>
        <taxon>Mixiomycetes</taxon>
        <taxon>Mixiales</taxon>
        <taxon>Mixiaceae</taxon>
        <taxon>Mixia</taxon>
    </lineage>
</organism>
<dbReference type="OMA" id="ATIEWEA"/>
<dbReference type="GO" id="GO:0004742">
    <property type="term" value="F:dihydrolipoyllysine-residue acetyltransferase activity"/>
    <property type="evidence" value="ECO:0007669"/>
    <property type="project" value="UniProtKB-UniRule"/>
</dbReference>
<keyword evidence="4" id="KW-0809">Transit peptide</keyword>
<dbReference type="OrthoDB" id="537444at2759"/>
<feature type="region of interest" description="Disordered" evidence="7">
    <location>
        <begin position="91"/>
        <end position="119"/>
    </location>
</feature>
<dbReference type="GO" id="GO:0006086">
    <property type="term" value="P:pyruvate decarboxylation to acetyl-CoA"/>
    <property type="evidence" value="ECO:0007669"/>
    <property type="project" value="InterPro"/>
</dbReference>
<dbReference type="SUPFAM" id="SSF52777">
    <property type="entry name" value="CoA-dependent acyltransferases"/>
    <property type="match status" value="1"/>
</dbReference>
<dbReference type="InterPro" id="IPR036625">
    <property type="entry name" value="E3-bd_dom_sf"/>
</dbReference>
<dbReference type="InParanoid" id="G7E782"/>
<dbReference type="InterPro" id="IPR023213">
    <property type="entry name" value="CAT-like_dom_sf"/>
</dbReference>
<dbReference type="Pfam" id="PF00364">
    <property type="entry name" value="Biotin_lipoyl"/>
    <property type="match status" value="1"/>
</dbReference>
<dbReference type="PROSITE" id="PS50968">
    <property type="entry name" value="BIOTINYL_LIPOYL"/>
    <property type="match status" value="1"/>
</dbReference>
<dbReference type="InterPro" id="IPR000089">
    <property type="entry name" value="Biotin_lipoyl"/>
</dbReference>
<dbReference type="SUPFAM" id="SSF47005">
    <property type="entry name" value="Peripheral subunit-binding domain of 2-oxo acid dehydrogenase complex"/>
    <property type="match status" value="1"/>
</dbReference>
<proteinExistence type="inferred from homology"/>
<comment type="caution">
    <text evidence="10">The sequence shown here is derived from an EMBL/GenBank/DDBJ whole genome shotgun (WGS) entry which is preliminary data.</text>
</comment>
<keyword evidence="11" id="KW-1185">Reference proteome</keyword>
<dbReference type="GO" id="GO:0045254">
    <property type="term" value="C:pyruvate dehydrogenase complex"/>
    <property type="evidence" value="ECO:0007669"/>
    <property type="project" value="UniProtKB-UniRule"/>
</dbReference>
<evidence type="ECO:0000313" key="11">
    <source>
        <dbReference type="Proteomes" id="UP000009131"/>
    </source>
</evidence>
<dbReference type="Gene3D" id="3.30.559.10">
    <property type="entry name" value="Chloramphenicol acetyltransferase-like domain"/>
    <property type="match status" value="1"/>
</dbReference>
<dbReference type="AlphaFoldDB" id="G7E782"/>
<dbReference type="FunFam" id="2.40.50.100:FF:000010">
    <property type="entry name" value="Acetyltransferase component of pyruvate dehydrogenase complex"/>
    <property type="match status" value="1"/>
</dbReference>
<evidence type="ECO:0000256" key="7">
    <source>
        <dbReference type="SAM" id="MobiDB-lite"/>
    </source>
</evidence>
<dbReference type="InterPro" id="IPR004167">
    <property type="entry name" value="PSBD"/>
</dbReference>
<evidence type="ECO:0000256" key="2">
    <source>
        <dbReference type="ARBA" id="ARBA00022679"/>
    </source>
</evidence>
<comment type="function">
    <text evidence="6">The pyruvate dehydrogenase complex catalyzes the overall conversion of pyruvate to acetyl-CoA and CO(2).</text>
</comment>
<keyword evidence="2 6" id="KW-0808">Transferase</keyword>
<evidence type="ECO:0000259" key="8">
    <source>
        <dbReference type="PROSITE" id="PS50968"/>
    </source>
</evidence>
<evidence type="ECO:0000256" key="4">
    <source>
        <dbReference type="ARBA" id="ARBA00022946"/>
    </source>
</evidence>
<reference evidence="10 11" key="2">
    <citation type="journal article" date="2012" name="Open Biol.">
        <title>Characteristics of nucleosomes and linker DNA regions on the genome of the basidiomycete Mixia osmundae revealed by mono- and dinucleosome mapping.</title>
        <authorList>
            <person name="Nishida H."/>
            <person name="Kondo S."/>
            <person name="Matsumoto T."/>
            <person name="Suzuki Y."/>
            <person name="Yoshikawa H."/>
            <person name="Taylor T.D."/>
            <person name="Sugiyama J."/>
        </authorList>
    </citation>
    <scope>NUCLEOTIDE SEQUENCE [LARGE SCALE GENOMIC DNA]</scope>
    <source>
        <strain evidence="11">CBS 9802 / IAM 14324 / JCM 22182 / KY 12970</strain>
    </source>
</reference>
<dbReference type="eggNOG" id="KOG0557">
    <property type="taxonomic scope" value="Eukaryota"/>
</dbReference>
<evidence type="ECO:0000256" key="5">
    <source>
        <dbReference type="ARBA" id="ARBA00023315"/>
    </source>
</evidence>
<comment type="subcellular location">
    <subcellularLocation>
        <location evidence="6">Mitochondrion</location>
    </subcellularLocation>
</comment>
<evidence type="ECO:0000256" key="6">
    <source>
        <dbReference type="RuleBase" id="RU361137"/>
    </source>
</evidence>
<comment type="similarity">
    <text evidence="1 6">Belongs to the 2-oxoacid dehydrogenase family.</text>
</comment>
<evidence type="ECO:0000313" key="10">
    <source>
        <dbReference type="EMBL" id="GAA98692.1"/>
    </source>
</evidence>
<dbReference type="InterPro" id="IPR006257">
    <property type="entry name" value="LAT1"/>
</dbReference>
<evidence type="ECO:0000259" key="9">
    <source>
        <dbReference type="PROSITE" id="PS51826"/>
    </source>
</evidence>
<protein>
    <recommendedName>
        <fullName evidence="6">Acetyltransferase component of pyruvate dehydrogenase complex</fullName>
        <ecNumber evidence="6">2.3.1.12</ecNumber>
    </recommendedName>
</protein>
<dbReference type="InterPro" id="IPR003016">
    <property type="entry name" value="2-oxoA_DH_lipoyl-BS"/>
</dbReference>
<evidence type="ECO:0000256" key="3">
    <source>
        <dbReference type="ARBA" id="ARBA00022823"/>
    </source>
</evidence>
<dbReference type="SUPFAM" id="SSF51230">
    <property type="entry name" value="Single hybrid motif"/>
    <property type="match status" value="1"/>
</dbReference>
<dbReference type="CDD" id="cd06849">
    <property type="entry name" value="lipoyl_domain"/>
    <property type="match status" value="1"/>
</dbReference>
<dbReference type="FunCoup" id="G7E782">
    <property type="interactions" value="339"/>
</dbReference>
<dbReference type="PANTHER" id="PTHR23151:SF90">
    <property type="entry name" value="DIHYDROLIPOYLLYSINE-RESIDUE ACETYLTRANSFERASE COMPONENT OF PYRUVATE DEHYDROGENASE COMPLEX, MITOCHONDRIAL-RELATED"/>
    <property type="match status" value="1"/>
</dbReference>
<dbReference type="EMBL" id="BABT02000157">
    <property type="protein sequence ID" value="GAA98692.1"/>
    <property type="molecule type" value="Genomic_DNA"/>
</dbReference>
<reference evidence="10 11" key="1">
    <citation type="journal article" date="2011" name="J. Gen. Appl. Microbiol.">
        <title>Draft genome sequencing of the enigmatic basidiomycete Mixia osmundae.</title>
        <authorList>
            <person name="Nishida H."/>
            <person name="Nagatsuka Y."/>
            <person name="Sugiyama J."/>
        </authorList>
    </citation>
    <scope>NUCLEOTIDE SEQUENCE [LARGE SCALE GENOMIC DNA]</scope>
    <source>
        <strain evidence="11">CBS 9802 / IAM 14324 / JCM 22182 / KY 12970</strain>
    </source>
</reference>
<dbReference type="FunFam" id="3.30.559.10:FF:000003">
    <property type="entry name" value="Acetyltransferase component of pyruvate dehydrogenase complex"/>
    <property type="match status" value="1"/>
</dbReference>
<dbReference type="Pfam" id="PF00198">
    <property type="entry name" value="2-oxoacid_dh"/>
    <property type="match status" value="1"/>
</dbReference>
<dbReference type="InterPro" id="IPR011053">
    <property type="entry name" value="Single_hybrid_motif"/>
</dbReference>
<dbReference type="Proteomes" id="UP000009131">
    <property type="component" value="Unassembled WGS sequence"/>
</dbReference>
<dbReference type="RefSeq" id="XP_014570567.1">
    <property type="nucleotide sequence ID" value="XM_014715081.1"/>
</dbReference>
<dbReference type="STRING" id="764103.G7E782"/>
<feature type="compositionally biased region" description="Basic and acidic residues" evidence="7">
    <location>
        <begin position="212"/>
        <end position="281"/>
    </location>
</feature>
<dbReference type="PROSITE" id="PS00189">
    <property type="entry name" value="LIPOYL"/>
    <property type="match status" value="1"/>
</dbReference>
<name>G7E782_MIXOS</name>
<dbReference type="EC" id="2.3.1.12" evidence="6"/>
<dbReference type="PROSITE" id="PS51826">
    <property type="entry name" value="PSBD"/>
    <property type="match status" value="1"/>
</dbReference>
<dbReference type="PANTHER" id="PTHR23151">
    <property type="entry name" value="DIHYDROLIPOAMIDE ACETYL/SUCCINYL-TRANSFERASE-RELATED"/>
    <property type="match status" value="1"/>
</dbReference>